<comment type="subcellular location">
    <subcellularLocation>
        <location evidence="1">Membrane</location>
        <topology evidence="1">Multi-pass membrane protein</topology>
    </subcellularLocation>
</comment>
<feature type="transmembrane region" description="Helical" evidence="7">
    <location>
        <begin position="230"/>
        <end position="248"/>
    </location>
</feature>
<evidence type="ECO:0000313" key="10">
    <source>
        <dbReference type="Proteomes" id="UP001230504"/>
    </source>
</evidence>
<keyword evidence="4 7" id="KW-0472">Membrane</keyword>
<dbReference type="Proteomes" id="UP001230504">
    <property type="component" value="Unassembled WGS sequence"/>
</dbReference>
<dbReference type="EMBL" id="JAHLJV010000052">
    <property type="protein sequence ID" value="KAK1580718.1"/>
    <property type="molecule type" value="Genomic_DNA"/>
</dbReference>
<feature type="transmembrane region" description="Helical" evidence="7">
    <location>
        <begin position="268"/>
        <end position="291"/>
    </location>
</feature>
<evidence type="ECO:0000259" key="8">
    <source>
        <dbReference type="Pfam" id="PF20684"/>
    </source>
</evidence>
<dbReference type="PANTHER" id="PTHR33048">
    <property type="entry name" value="PTH11-LIKE INTEGRAL MEMBRANE PROTEIN (AFU_ORTHOLOGUE AFUA_5G11245)"/>
    <property type="match status" value="1"/>
</dbReference>
<comment type="similarity">
    <text evidence="5">Belongs to the SAT4 family.</text>
</comment>
<dbReference type="RefSeq" id="XP_060411735.1">
    <property type="nucleotide sequence ID" value="XM_060562271.1"/>
</dbReference>
<feature type="transmembrane region" description="Helical" evidence="7">
    <location>
        <begin position="118"/>
        <end position="140"/>
    </location>
</feature>
<feature type="transmembrane region" description="Helical" evidence="7">
    <location>
        <begin position="75"/>
        <end position="98"/>
    </location>
</feature>
<evidence type="ECO:0000256" key="1">
    <source>
        <dbReference type="ARBA" id="ARBA00004141"/>
    </source>
</evidence>
<evidence type="ECO:0000256" key="2">
    <source>
        <dbReference type="ARBA" id="ARBA00022692"/>
    </source>
</evidence>
<organism evidence="9 10">
    <name type="scientific">Colletotrichum navitas</name>
    <dbReference type="NCBI Taxonomy" id="681940"/>
    <lineage>
        <taxon>Eukaryota</taxon>
        <taxon>Fungi</taxon>
        <taxon>Dikarya</taxon>
        <taxon>Ascomycota</taxon>
        <taxon>Pezizomycotina</taxon>
        <taxon>Sordariomycetes</taxon>
        <taxon>Hypocreomycetidae</taxon>
        <taxon>Glomerellales</taxon>
        <taxon>Glomerellaceae</taxon>
        <taxon>Colletotrichum</taxon>
        <taxon>Colletotrichum graminicola species complex</taxon>
    </lineage>
</organism>
<evidence type="ECO:0000256" key="6">
    <source>
        <dbReference type="SAM" id="MobiDB-lite"/>
    </source>
</evidence>
<evidence type="ECO:0000256" key="4">
    <source>
        <dbReference type="ARBA" id="ARBA00023136"/>
    </source>
</evidence>
<feature type="compositionally biased region" description="Low complexity" evidence="6">
    <location>
        <begin position="337"/>
        <end position="353"/>
    </location>
</feature>
<protein>
    <submittedName>
        <fullName evidence="9">Integral membrane protein</fullName>
    </submittedName>
</protein>
<dbReference type="GeneID" id="85446511"/>
<keyword evidence="10" id="KW-1185">Reference proteome</keyword>
<feature type="compositionally biased region" description="Polar residues" evidence="6">
    <location>
        <begin position="482"/>
        <end position="498"/>
    </location>
</feature>
<feature type="region of interest" description="Disordered" evidence="6">
    <location>
        <begin position="337"/>
        <end position="369"/>
    </location>
</feature>
<dbReference type="InterPro" id="IPR049326">
    <property type="entry name" value="Rhodopsin_dom_fungi"/>
</dbReference>
<evidence type="ECO:0000256" key="5">
    <source>
        <dbReference type="ARBA" id="ARBA00038359"/>
    </source>
</evidence>
<reference evidence="9" key="1">
    <citation type="submission" date="2021-06" db="EMBL/GenBank/DDBJ databases">
        <title>Comparative genomics, transcriptomics and evolutionary studies reveal genomic signatures of adaptation to plant cell wall in hemibiotrophic fungi.</title>
        <authorList>
            <consortium name="DOE Joint Genome Institute"/>
            <person name="Baroncelli R."/>
            <person name="Diaz J.F."/>
            <person name="Benocci T."/>
            <person name="Peng M."/>
            <person name="Battaglia E."/>
            <person name="Haridas S."/>
            <person name="Andreopoulos W."/>
            <person name="Labutti K."/>
            <person name="Pangilinan J."/>
            <person name="Floch G.L."/>
            <person name="Makela M.R."/>
            <person name="Henrissat B."/>
            <person name="Grigoriev I.V."/>
            <person name="Crouch J.A."/>
            <person name="De Vries R.P."/>
            <person name="Sukno S.A."/>
            <person name="Thon M.R."/>
        </authorList>
    </citation>
    <scope>NUCLEOTIDE SEQUENCE</scope>
    <source>
        <strain evidence="9">CBS 125086</strain>
    </source>
</reference>
<feature type="domain" description="Rhodopsin" evidence="8">
    <location>
        <begin position="56"/>
        <end position="296"/>
    </location>
</feature>
<dbReference type="GO" id="GO:0016020">
    <property type="term" value="C:membrane"/>
    <property type="evidence" value="ECO:0007669"/>
    <property type="project" value="UniProtKB-SubCell"/>
</dbReference>
<dbReference type="InterPro" id="IPR052337">
    <property type="entry name" value="SAT4-like"/>
</dbReference>
<sequence length="533" mass="58830">MAGGRITELVTRNHPSSLSPTLTAAVLKEIHDAGIPFYMVGIFLPHAVCTLFIFSRVVCRTWVTRKWFLDDTLMFLSWLFSTALCVVYAITALTPWLLGAPVDGASSILDANPYIMRTYLGLIYYQLSLCLTKLSILAFYMRVFACRPRERFLARAGVVFVFLYSVPMLLMSFLQCHPGPGLFFGQPMMCFNFPDLLISSASLHSATDAGLIVMVIPTVRRLDIPHRQKVALGAVMSLGIFVIVASMVRLQLSLHLQYRPDSAAVRNTLGFFVMTVLECNVALICASAPTLRPLLAKLFPRWMNSAQRRRSLEPSTGQSFDLTSLTYNGYPWAAPGSRSSAAAGRSRNGSVGSHLGKPRMPAPPGRVLSMTQRSPTTLGLGNMIIGTAPRVAQRTRALPLAADDCSKRMMYETWDAKRSSSIYSQDPVWDELAEHDYEEKGLIPKTMSLCLRSDHATDGGNVELGMTEQLDVNRMSPMSGLSGKTWTGDRSSSGTKAESINGKVMIEIPSEKEVEAGDKPKVPMRSPLRDNRR</sequence>
<gene>
    <name evidence="9" type="ORF">LY79DRAFT_636443</name>
</gene>
<evidence type="ECO:0000256" key="7">
    <source>
        <dbReference type="SAM" id="Phobius"/>
    </source>
</evidence>
<keyword evidence="2 7" id="KW-0812">Transmembrane</keyword>
<evidence type="ECO:0000256" key="3">
    <source>
        <dbReference type="ARBA" id="ARBA00022989"/>
    </source>
</evidence>
<dbReference type="PANTHER" id="PTHR33048:SF47">
    <property type="entry name" value="INTEGRAL MEMBRANE PROTEIN-RELATED"/>
    <property type="match status" value="1"/>
</dbReference>
<proteinExistence type="inferred from homology"/>
<dbReference type="AlphaFoldDB" id="A0AAD8V3H3"/>
<accession>A0AAD8V3H3</accession>
<name>A0AAD8V3H3_9PEZI</name>
<evidence type="ECO:0000313" key="9">
    <source>
        <dbReference type="EMBL" id="KAK1580718.1"/>
    </source>
</evidence>
<feature type="transmembrane region" description="Helical" evidence="7">
    <location>
        <begin position="152"/>
        <end position="174"/>
    </location>
</feature>
<feature type="region of interest" description="Disordered" evidence="6">
    <location>
        <begin position="474"/>
        <end position="533"/>
    </location>
</feature>
<comment type="caution">
    <text evidence="9">The sequence shown here is derived from an EMBL/GenBank/DDBJ whole genome shotgun (WGS) entry which is preliminary data.</text>
</comment>
<dbReference type="Pfam" id="PF20684">
    <property type="entry name" value="Fung_rhodopsin"/>
    <property type="match status" value="1"/>
</dbReference>
<feature type="transmembrane region" description="Helical" evidence="7">
    <location>
        <begin position="35"/>
        <end position="54"/>
    </location>
</feature>
<keyword evidence="3 7" id="KW-1133">Transmembrane helix</keyword>
<feature type="compositionally biased region" description="Basic and acidic residues" evidence="6">
    <location>
        <begin position="509"/>
        <end position="533"/>
    </location>
</feature>